<organism evidence="7">
    <name type="scientific">Schistocephalus solidus</name>
    <name type="common">Tapeworm</name>
    <dbReference type="NCBI Taxonomy" id="70667"/>
    <lineage>
        <taxon>Eukaryota</taxon>
        <taxon>Metazoa</taxon>
        <taxon>Spiralia</taxon>
        <taxon>Lophotrochozoa</taxon>
        <taxon>Platyhelminthes</taxon>
        <taxon>Cestoda</taxon>
        <taxon>Eucestoda</taxon>
        <taxon>Diphyllobothriidea</taxon>
        <taxon>Diphyllobothriidae</taxon>
        <taxon>Schistocephalus</taxon>
    </lineage>
</organism>
<dbReference type="InterPro" id="IPR036236">
    <property type="entry name" value="Znf_C2H2_sf"/>
</dbReference>
<evidence type="ECO:0000313" key="7">
    <source>
        <dbReference type="WBParaSite" id="SSLN_0001805401-mRNA-1"/>
    </source>
</evidence>
<evidence type="ECO:0000256" key="2">
    <source>
        <dbReference type="ARBA" id="ARBA00022737"/>
    </source>
</evidence>
<dbReference type="GO" id="GO:0000981">
    <property type="term" value="F:DNA-binding transcription factor activity, RNA polymerase II-specific"/>
    <property type="evidence" value="ECO:0007669"/>
    <property type="project" value="TreeGrafter"/>
</dbReference>
<evidence type="ECO:0000259" key="6">
    <source>
        <dbReference type="PROSITE" id="PS50157"/>
    </source>
</evidence>
<dbReference type="GO" id="GO:0008270">
    <property type="term" value="F:zinc ion binding"/>
    <property type="evidence" value="ECO:0007669"/>
    <property type="project" value="UniProtKB-KW"/>
</dbReference>
<proteinExistence type="predicted"/>
<accession>A0A183TLP5</accession>
<feature type="domain" description="C2H2-type" evidence="6">
    <location>
        <begin position="28"/>
        <end position="50"/>
    </location>
</feature>
<keyword evidence="2" id="KW-0677">Repeat</keyword>
<dbReference type="GO" id="GO:0005634">
    <property type="term" value="C:nucleus"/>
    <property type="evidence" value="ECO:0007669"/>
    <property type="project" value="TreeGrafter"/>
</dbReference>
<evidence type="ECO:0000256" key="5">
    <source>
        <dbReference type="PROSITE-ProRule" id="PRU00042"/>
    </source>
</evidence>
<name>A0A183TLP5_SCHSO</name>
<evidence type="ECO:0000256" key="4">
    <source>
        <dbReference type="ARBA" id="ARBA00022833"/>
    </source>
</evidence>
<keyword evidence="1" id="KW-0479">Metal-binding</keyword>
<dbReference type="Gene3D" id="3.30.160.60">
    <property type="entry name" value="Classic Zinc Finger"/>
    <property type="match status" value="1"/>
</dbReference>
<feature type="domain" description="C2H2-type" evidence="6">
    <location>
        <begin position="92"/>
        <end position="119"/>
    </location>
</feature>
<evidence type="ECO:0000256" key="1">
    <source>
        <dbReference type="ARBA" id="ARBA00022723"/>
    </source>
</evidence>
<dbReference type="PROSITE" id="PS50157">
    <property type="entry name" value="ZINC_FINGER_C2H2_2"/>
    <property type="match status" value="3"/>
</dbReference>
<dbReference type="PROSITE" id="PS00028">
    <property type="entry name" value="ZINC_FINGER_C2H2_1"/>
    <property type="match status" value="3"/>
</dbReference>
<reference evidence="7" key="1">
    <citation type="submission" date="2016-06" db="UniProtKB">
        <authorList>
            <consortium name="WormBaseParasite"/>
        </authorList>
    </citation>
    <scope>IDENTIFICATION</scope>
</reference>
<dbReference type="SUPFAM" id="SSF57667">
    <property type="entry name" value="beta-beta-alpha zinc fingers"/>
    <property type="match status" value="1"/>
</dbReference>
<dbReference type="PANTHER" id="PTHR24409:SF295">
    <property type="entry name" value="AZ2-RELATED"/>
    <property type="match status" value="1"/>
</dbReference>
<dbReference type="SMART" id="SM00355">
    <property type="entry name" value="ZnF_C2H2"/>
    <property type="match status" value="3"/>
</dbReference>
<sequence>LVGHLRIHRKETGEPVLEAKIHSRNNRLHCPHCPCTFTHRMGLFSHMRIHDSGIHHNADNTETPCTPTALAILRAPATPTTMNDILPASSDFSCPHCARNFNSRIGLVCHLRIHRTEAGKLVPGASTYSRRARYYCPHCYRTFTHRVGLLEHRHLHENLRLIKVWWHAQGWLRPRQPPVPSPISGLLDSVFTPDSGGGGGESAVAAAQGYYHLKLIHAQVTVPAPPGVEHAVDLVEIDGRTAIWRGQN</sequence>
<feature type="domain" description="C2H2-type" evidence="6">
    <location>
        <begin position="134"/>
        <end position="161"/>
    </location>
</feature>
<keyword evidence="4" id="KW-0862">Zinc</keyword>
<evidence type="ECO:0000256" key="3">
    <source>
        <dbReference type="ARBA" id="ARBA00022771"/>
    </source>
</evidence>
<dbReference type="InterPro" id="IPR013087">
    <property type="entry name" value="Znf_C2H2_type"/>
</dbReference>
<dbReference type="AlphaFoldDB" id="A0A183TLP5"/>
<dbReference type="WBParaSite" id="SSLN_0001805401-mRNA-1">
    <property type="protein sequence ID" value="SSLN_0001805401-mRNA-1"/>
    <property type="gene ID" value="SSLN_0001805401"/>
</dbReference>
<dbReference type="GO" id="GO:0000977">
    <property type="term" value="F:RNA polymerase II transcription regulatory region sequence-specific DNA binding"/>
    <property type="evidence" value="ECO:0007669"/>
    <property type="project" value="TreeGrafter"/>
</dbReference>
<dbReference type="PANTHER" id="PTHR24409">
    <property type="entry name" value="ZINC FINGER PROTEIN 142"/>
    <property type="match status" value="1"/>
</dbReference>
<protein>
    <submittedName>
        <fullName evidence="7">C2H2-type domain-containing protein</fullName>
    </submittedName>
</protein>
<keyword evidence="3 5" id="KW-0863">Zinc-finger</keyword>